<dbReference type="KEGG" id="ifl:C1H71_17510"/>
<evidence type="ECO:0000259" key="6">
    <source>
        <dbReference type="Pfam" id="PF04116"/>
    </source>
</evidence>
<dbReference type="EMBL" id="CP025781">
    <property type="protein sequence ID" value="QBC45785.1"/>
    <property type="molecule type" value="Genomic_DNA"/>
</dbReference>
<evidence type="ECO:0000256" key="3">
    <source>
        <dbReference type="ARBA" id="ARBA00022989"/>
    </source>
</evidence>
<feature type="domain" description="Fatty acid hydroxylase" evidence="6">
    <location>
        <begin position="92"/>
        <end position="222"/>
    </location>
</feature>
<name>A0A7G3GFW9_9NEIS</name>
<dbReference type="PANTHER" id="PTHR11863">
    <property type="entry name" value="STEROL DESATURASE"/>
    <property type="match status" value="1"/>
</dbReference>
<accession>A0A7G3GFW9</accession>
<dbReference type="GO" id="GO:0016491">
    <property type="term" value="F:oxidoreductase activity"/>
    <property type="evidence" value="ECO:0007669"/>
    <property type="project" value="InterPro"/>
</dbReference>
<keyword evidence="8" id="KW-1185">Reference proteome</keyword>
<dbReference type="InterPro" id="IPR050307">
    <property type="entry name" value="Sterol_Desaturase_Related"/>
</dbReference>
<evidence type="ECO:0000313" key="7">
    <source>
        <dbReference type="EMBL" id="QBC45785.1"/>
    </source>
</evidence>
<feature type="transmembrane region" description="Helical" evidence="5">
    <location>
        <begin position="156"/>
        <end position="174"/>
    </location>
</feature>
<protein>
    <submittedName>
        <fullName evidence="7">Desaturase</fullName>
    </submittedName>
</protein>
<dbReference type="Proteomes" id="UP000515917">
    <property type="component" value="Chromosome"/>
</dbReference>
<dbReference type="AlphaFoldDB" id="A0A7G3GFW9"/>
<evidence type="ECO:0000256" key="5">
    <source>
        <dbReference type="SAM" id="Phobius"/>
    </source>
</evidence>
<organism evidence="7 8">
    <name type="scientific">Iodobacter fluviatilis</name>
    <dbReference type="NCBI Taxonomy" id="537"/>
    <lineage>
        <taxon>Bacteria</taxon>
        <taxon>Pseudomonadati</taxon>
        <taxon>Pseudomonadota</taxon>
        <taxon>Betaproteobacteria</taxon>
        <taxon>Neisseriales</taxon>
        <taxon>Chitinibacteraceae</taxon>
        <taxon>Iodobacter</taxon>
    </lineage>
</organism>
<evidence type="ECO:0000256" key="1">
    <source>
        <dbReference type="ARBA" id="ARBA00004370"/>
    </source>
</evidence>
<dbReference type="InterPro" id="IPR006694">
    <property type="entry name" value="Fatty_acid_hydroxylase"/>
</dbReference>
<keyword evidence="2 5" id="KW-0812">Transmembrane</keyword>
<comment type="subcellular location">
    <subcellularLocation>
        <location evidence="1">Membrane</location>
    </subcellularLocation>
</comment>
<feature type="transmembrane region" description="Helical" evidence="5">
    <location>
        <begin position="50"/>
        <end position="71"/>
    </location>
</feature>
<proteinExistence type="predicted"/>
<dbReference type="Pfam" id="PF04116">
    <property type="entry name" value="FA_hydroxylase"/>
    <property type="match status" value="1"/>
</dbReference>
<keyword evidence="3 5" id="KW-1133">Transmembrane helix</keyword>
<dbReference type="GO" id="GO:0016020">
    <property type="term" value="C:membrane"/>
    <property type="evidence" value="ECO:0007669"/>
    <property type="project" value="UniProtKB-SubCell"/>
</dbReference>
<reference evidence="7 8" key="1">
    <citation type="submission" date="2018-01" db="EMBL/GenBank/DDBJ databases">
        <title>Genome sequence of Iodobacter sp. strain PCH194 isolated from Indian Trans-Himalaya.</title>
        <authorList>
            <person name="Kumar V."/>
            <person name="Thakur V."/>
            <person name="Kumar S."/>
            <person name="Singh D."/>
        </authorList>
    </citation>
    <scope>NUCLEOTIDE SEQUENCE [LARGE SCALE GENOMIC DNA]</scope>
    <source>
        <strain evidence="7 8">PCH194</strain>
    </source>
</reference>
<evidence type="ECO:0000256" key="2">
    <source>
        <dbReference type="ARBA" id="ARBA00022692"/>
    </source>
</evidence>
<gene>
    <name evidence="7" type="ORF">C1H71_17510</name>
</gene>
<sequence>MMIGVLFFAALYFGFGTLNLLLSQKWLPAIHYGHVLDPRPLMPAQKRKEIMLSMLTIFLFGTGMVFPWGLLQLGWARLATYAPPIQLGIEIITLIIWNEIHFYINHRLLHTPWLKRFHLPHHRSIITTPWSTYSFHPVEAIMLGNVIMLPMLVHDFSIYSLAAVPIFSIVFNNIGHSNYDFLPDADHDRWWLNGARRHHLHHACYQGNYGFMFPFMDRLLGTTLPADAAKHRIERSRHAL</sequence>
<evidence type="ECO:0000313" key="8">
    <source>
        <dbReference type="Proteomes" id="UP000515917"/>
    </source>
</evidence>
<keyword evidence="4 5" id="KW-0472">Membrane</keyword>
<evidence type="ECO:0000256" key="4">
    <source>
        <dbReference type="ARBA" id="ARBA00023136"/>
    </source>
</evidence>
<dbReference type="GO" id="GO:0005506">
    <property type="term" value="F:iron ion binding"/>
    <property type="evidence" value="ECO:0007669"/>
    <property type="project" value="InterPro"/>
</dbReference>
<dbReference type="GO" id="GO:0008610">
    <property type="term" value="P:lipid biosynthetic process"/>
    <property type="evidence" value="ECO:0007669"/>
    <property type="project" value="InterPro"/>
</dbReference>